<dbReference type="Pfam" id="PF00202">
    <property type="entry name" value="Aminotran_3"/>
    <property type="match status" value="1"/>
</dbReference>
<organism evidence="2">
    <name type="scientific">marine sediment metagenome</name>
    <dbReference type="NCBI Taxonomy" id="412755"/>
    <lineage>
        <taxon>unclassified sequences</taxon>
        <taxon>metagenomes</taxon>
        <taxon>ecological metagenomes</taxon>
    </lineage>
</organism>
<dbReference type="AlphaFoldDB" id="X1IRB5"/>
<comment type="similarity">
    <text evidence="1">Belongs to the class-III pyridoxal-phosphate-dependent aminotransferase family.</text>
</comment>
<sequence length="99" mass="10699">MEGADSIAAVIAEPIQGSAGIIVPPDEWWPIVREICTRYDILLIDDEIMTGFARTGKMFAIEHCNVQPDVMTMAKGITAAYLPFGAVAVGDRVYEGLKG</sequence>
<dbReference type="PANTHER" id="PTHR43094:SF1">
    <property type="entry name" value="AMINOTRANSFERASE CLASS-III"/>
    <property type="match status" value="1"/>
</dbReference>
<evidence type="ECO:0000313" key="2">
    <source>
        <dbReference type="EMBL" id="GAH84267.1"/>
    </source>
</evidence>
<dbReference type="EMBL" id="BARU01038400">
    <property type="protein sequence ID" value="GAH84267.1"/>
    <property type="molecule type" value="Genomic_DNA"/>
</dbReference>
<protein>
    <recommendedName>
        <fullName evidence="3">Aminotransferase class III-fold pyridoxal phosphate-dependent enzyme</fullName>
    </recommendedName>
</protein>
<feature type="non-terminal residue" evidence="2">
    <location>
        <position position="99"/>
    </location>
</feature>
<dbReference type="InterPro" id="IPR005814">
    <property type="entry name" value="Aminotrans_3"/>
</dbReference>
<name>X1IRB5_9ZZZZ</name>
<dbReference type="PROSITE" id="PS00600">
    <property type="entry name" value="AA_TRANSFER_CLASS_3"/>
    <property type="match status" value="1"/>
</dbReference>
<dbReference type="InterPro" id="IPR015421">
    <property type="entry name" value="PyrdxlP-dep_Trfase_major"/>
</dbReference>
<evidence type="ECO:0008006" key="3">
    <source>
        <dbReference type="Google" id="ProtNLM"/>
    </source>
</evidence>
<dbReference type="GO" id="GO:0008483">
    <property type="term" value="F:transaminase activity"/>
    <property type="evidence" value="ECO:0007669"/>
    <property type="project" value="InterPro"/>
</dbReference>
<dbReference type="InterPro" id="IPR049704">
    <property type="entry name" value="Aminotrans_3_PPA_site"/>
</dbReference>
<dbReference type="Gene3D" id="3.40.640.10">
    <property type="entry name" value="Type I PLP-dependent aspartate aminotransferase-like (Major domain)"/>
    <property type="match status" value="1"/>
</dbReference>
<dbReference type="SUPFAM" id="SSF53383">
    <property type="entry name" value="PLP-dependent transferases"/>
    <property type="match status" value="1"/>
</dbReference>
<accession>X1IRB5</accession>
<gene>
    <name evidence="2" type="ORF">S03H2_59702</name>
</gene>
<comment type="caution">
    <text evidence="2">The sequence shown here is derived from an EMBL/GenBank/DDBJ whole genome shotgun (WGS) entry which is preliminary data.</text>
</comment>
<dbReference type="InterPro" id="IPR015424">
    <property type="entry name" value="PyrdxlP-dep_Trfase"/>
</dbReference>
<dbReference type="GO" id="GO:0030170">
    <property type="term" value="F:pyridoxal phosphate binding"/>
    <property type="evidence" value="ECO:0007669"/>
    <property type="project" value="InterPro"/>
</dbReference>
<reference evidence="2" key="1">
    <citation type="journal article" date="2014" name="Front. Microbiol.">
        <title>High frequency of phylogenetically diverse reductive dehalogenase-homologous genes in deep subseafloor sedimentary metagenomes.</title>
        <authorList>
            <person name="Kawai M."/>
            <person name="Futagami T."/>
            <person name="Toyoda A."/>
            <person name="Takaki Y."/>
            <person name="Nishi S."/>
            <person name="Hori S."/>
            <person name="Arai W."/>
            <person name="Tsubouchi T."/>
            <person name="Morono Y."/>
            <person name="Uchiyama I."/>
            <person name="Ito T."/>
            <person name="Fujiyama A."/>
            <person name="Inagaki F."/>
            <person name="Takami H."/>
        </authorList>
    </citation>
    <scope>NUCLEOTIDE SEQUENCE</scope>
    <source>
        <strain evidence="2">Expedition CK06-06</strain>
    </source>
</reference>
<proteinExistence type="inferred from homology"/>
<evidence type="ECO:0000256" key="1">
    <source>
        <dbReference type="ARBA" id="ARBA00008954"/>
    </source>
</evidence>
<dbReference type="PANTHER" id="PTHR43094">
    <property type="entry name" value="AMINOTRANSFERASE"/>
    <property type="match status" value="1"/>
</dbReference>